<dbReference type="HOGENOM" id="CLU_2134400_0_0_1"/>
<reference evidence="1 2" key="1">
    <citation type="journal article" date="2012" name="BMC Genomics">
        <title>Comparative genomics of the white-rot fungi, Phanerochaete carnosa and P. chrysosporium, to elucidate the genetic basis of the distinct wood types they colonize.</title>
        <authorList>
            <person name="Suzuki H."/>
            <person name="MacDonald J."/>
            <person name="Syed K."/>
            <person name="Salamov A."/>
            <person name="Hori C."/>
            <person name="Aerts A."/>
            <person name="Henrissat B."/>
            <person name="Wiebenga A."/>
            <person name="vanKuyk P.A."/>
            <person name="Barry K."/>
            <person name="Lindquist E."/>
            <person name="LaButti K."/>
            <person name="Lapidus A."/>
            <person name="Lucas S."/>
            <person name="Coutinho P."/>
            <person name="Gong Y."/>
            <person name="Samejima M."/>
            <person name="Mahadevan R."/>
            <person name="Abou-Zaid M."/>
            <person name="de Vries R.P."/>
            <person name="Igarashi K."/>
            <person name="Yadav J.S."/>
            <person name="Grigoriev I.V."/>
            <person name="Master E.R."/>
        </authorList>
    </citation>
    <scope>NUCLEOTIDE SEQUENCE [LARGE SCALE GENOMIC DNA]</scope>
    <source>
        <strain evidence="1 2">HHB-10118-sp</strain>
    </source>
</reference>
<dbReference type="AlphaFoldDB" id="K5UUS3"/>
<dbReference type="Proteomes" id="UP000008370">
    <property type="component" value="Unassembled WGS sequence"/>
</dbReference>
<gene>
    <name evidence="1" type="ORF">PHACADRAFT_260252</name>
</gene>
<dbReference type="KEGG" id="pco:PHACADRAFT_260252"/>
<protein>
    <submittedName>
        <fullName evidence="1">Uncharacterized protein</fullName>
    </submittedName>
</protein>
<evidence type="ECO:0000313" key="1">
    <source>
        <dbReference type="EMBL" id="EKM53761.1"/>
    </source>
</evidence>
<accession>K5UUS3</accession>
<dbReference type="GeneID" id="18917677"/>
<sequence>MSVPTGMSHSNLPSRRPIPESRMVFVPNIEVLTRDSDDDMQCSALGAFEELVKPGVDDILKKAKVPHATGMAVLAVSCRLARRRRLARLERIALGQAIVAAWYDETADGAADC</sequence>
<name>K5UUS3_PHACS</name>
<dbReference type="RefSeq" id="XP_007398439.1">
    <property type="nucleotide sequence ID" value="XM_007398377.1"/>
</dbReference>
<organism evidence="1 2">
    <name type="scientific">Phanerochaete carnosa (strain HHB-10118-sp)</name>
    <name type="common">White-rot fungus</name>
    <name type="synonym">Peniophora carnosa</name>
    <dbReference type="NCBI Taxonomy" id="650164"/>
    <lineage>
        <taxon>Eukaryota</taxon>
        <taxon>Fungi</taxon>
        <taxon>Dikarya</taxon>
        <taxon>Basidiomycota</taxon>
        <taxon>Agaricomycotina</taxon>
        <taxon>Agaricomycetes</taxon>
        <taxon>Polyporales</taxon>
        <taxon>Phanerochaetaceae</taxon>
        <taxon>Phanerochaete</taxon>
    </lineage>
</organism>
<dbReference type="InParanoid" id="K5UUS3"/>
<proteinExistence type="predicted"/>
<dbReference type="EMBL" id="JH930474">
    <property type="protein sequence ID" value="EKM53761.1"/>
    <property type="molecule type" value="Genomic_DNA"/>
</dbReference>
<keyword evidence="2" id="KW-1185">Reference proteome</keyword>
<evidence type="ECO:0000313" key="2">
    <source>
        <dbReference type="Proteomes" id="UP000008370"/>
    </source>
</evidence>